<sequence length="149" mass="16249">MIDPTTQLAAMIRAQFGAQFRAQAQARERGVAGREAPHDARTTAGGKLQPQSPSPASNSSDAEIQQMVALRVRALSPDDPQRQRKAFRLFLESVLMQAFGRERLDDRGFDQMVDAVLERMEGDAELHAALREAGDLLLADAQPGPGPSR</sequence>
<name>A0ABY0A988_9BURK</name>
<reference evidence="2 3" key="1">
    <citation type="submission" date="2018-12" db="EMBL/GenBank/DDBJ databases">
        <title>The genome sequences of strain 502.</title>
        <authorList>
            <person name="Gao J."/>
            <person name="Sun J."/>
        </authorList>
    </citation>
    <scope>NUCLEOTIDE SEQUENCE [LARGE SCALE GENOMIC DNA]</scope>
    <source>
        <strain evidence="2 3">502</strain>
    </source>
</reference>
<evidence type="ECO:0000313" key="3">
    <source>
        <dbReference type="Proteomes" id="UP000271137"/>
    </source>
</evidence>
<proteinExistence type="predicted"/>
<dbReference type="RefSeq" id="WP_125964944.1">
    <property type="nucleotide sequence ID" value="NZ_RXFQ01000004.1"/>
</dbReference>
<evidence type="ECO:0000256" key="1">
    <source>
        <dbReference type="SAM" id="MobiDB-lite"/>
    </source>
</evidence>
<comment type="caution">
    <text evidence="2">The sequence shown here is derived from an EMBL/GenBank/DDBJ whole genome shotgun (WGS) entry which is preliminary data.</text>
</comment>
<dbReference type="Proteomes" id="UP000271137">
    <property type="component" value="Unassembled WGS sequence"/>
</dbReference>
<protein>
    <submittedName>
        <fullName evidence="2">Uncharacterized protein</fullName>
    </submittedName>
</protein>
<accession>A0ABY0A988</accession>
<keyword evidence="3" id="KW-1185">Reference proteome</keyword>
<feature type="compositionally biased region" description="Basic and acidic residues" evidence="1">
    <location>
        <begin position="26"/>
        <end position="41"/>
    </location>
</feature>
<organism evidence="2 3">
    <name type="scientific">Variovorax beijingensis</name>
    <dbReference type="NCBI Taxonomy" id="2496117"/>
    <lineage>
        <taxon>Bacteria</taxon>
        <taxon>Pseudomonadati</taxon>
        <taxon>Pseudomonadota</taxon>
        <taxon>Betaproteobacteria</taxon>
        <taxon>Burkholderiales</taxon>
        <taxon>Comamonadaceae</taxon>
        <taxon>Variovorax</taxon>
    </lineage>
</organism>
<evidence type="ECO:0000313" key="2">
    <source>
        <dbReference type="EMBL" id="RSZ40082.1"/>
    </source>
</evidence>
<feature type="region of interest" description="Disordered" evidence="1">
    <location>
        <begin position="25"/>
        <end position="63"/>
    </location>
</feature>
<dbReference type="EMBL" id="RXFQ01000004">
    <property type="protein sequence ID" value="RSZ40082.1"/>
    <property type="molecule type" value="Genomic_DNA"/>
</dbReference>
<feature type="compositionally biased region" description="Low complexity" evidence="1">
    <location>
        <begin position="49"/>
        <end position="60"/>
    </location>
</feature>
<gene>
    <name evidence="2" type="ORF">EJO66_08040</name>
</gene>